<dbReference type="SMART" id="SM01360">
    <property type="entry name" value="A2M"/>
    <property type="match status" value="1"/>
</dbReference>
<gene>
    <name evidence="5" type="ORF">CYNAS_LOCUS22117</name>
</gene>
<feature type="signal peptide" evidence="3">
    <location>
        <begin position="1"/>
        <end position="22"/>
    </location>
</feature>
<dbReference type="InterPro" id="IPR050473">
    <property type="entry name" value="A2M/Complement_sys"/>
</dbReference>
<comment type="caution">
    <text evidence="5">The sequence shown here is derived from an EMBL/GenBank/DDBJ whole genome shotgun (WGS) entry which is preliminary data.</text>
</comment>
<evidence type="ECO:0000259" key="4">
    <source>
        <dbReference type="SMART" id="SM01360"/>
    </source>
</evidence>
<dbReference type="Gene3D" id="1.50.10.20">
    <property type="match status" value="1"/>
</dbReference>
<dbReference type="InterPro" id="IPR002890">
    <property type="entry name" value="MG2"/>
</dbReference>
<dbReference type="PANTHER" id="PTHR11412:SF136">
    <property type="entry name" value="CD109 ANTIGEN"/>
    <property type="match status" value="1"/>
</dbReference>
<dbReference type="Gene3D" id="2.20.130.20">
    <property type="match status" value="1"/>
</dbReference>
<dbReference type="PROSITE" id="PS51257">
    <property type="entry name" value="PROKAR_LIPOPROTEIN"/>
    <property type="match status" value="1"/>
</dbReference>
<keyword evidence="6" id="KW-1185">Reference proteome</keyword>
<dbReference type="Gene3D" id="2.60.40.1930">
    <property type="match status" value="2"/>
</dbReference>
<proteinExistence type="predicted"/>
<feature type="domain" description="Alpha-2-macroglobulin" evidence="4">
    <location>
        <begin position="720"/>
        <end position="812"/>
    </location>
</feature>
<dbReference type="InterPro" id="IPR001599">
    <property type="entry name" value="Macroglobln_a2"/>
</dbReference>
<dbReference type="Pfam" id="PF01835">
    <property type="entry name" value="MG2"/>
    <property type="match status" value="1"/>
</dbReference>
<evidence type="ECO:0000313" key="5">
    <source>
        <dbReference type="EMBL" id="CAJ0610134.1"/>
    </source>
</evidence>
<feature type="chain" id="PRO_5041302640" description="Alpha-2-macroglobulin domain-containing protein" evidence="3">
    <location>
        <begin position="23"/>
        <end position="1672"/>
    </location>
</feature>
<evidence type="ECO:0000313" key="6">
    <source>
        <dbReference type="Proteomes" id="UP001176961"/>
    </source>
</evidence>
<evidence type="ECO:0000256" key="3">
    <source>
        <dbReference type="SAM" id="SignalP"/>
    </source>
</evidence>
<reference evidence="5" key="1">
    <citation type="submission" date="2023-07" db="EMBL/GenBank/DDBJ databases">
        <authorList>
            <consortium name="CYATHOMIX"/>
        </authorList>
    </citation>
    <scope>NUCLEOTIDE SEQUENCE</scope>
    <source>
        <strain evidence="5">N/A</strain>
    </source>
</reference>
<evidence type="ECO:0000256" key="1">
    <source>
        <dbReference type="ARBA" id="ARBA00022729"/>
    </source>
</evidence>
<accession>A0AA36HG14</accession>
<organism evidence="5 6">
    <name type="scientific">Cylicocyclus nassatus</name>
    <name type="common">Nematode worm</name>
    <dbReference type="NCBI Taxonomy" id="53992"/>
    <lineage>
        <taxon>Eukaryota</taxon>
        <taxon>Metazoa</taxon>
        <taxon>Ecdysozoa</taxon>
        <taxon>Nematoda</taxon>
        <taxon>Chromadorea</taxon>
        <taxon>Rhabditida</taxon>
        <taxon>Rhabditina</taxon>
        <taxon>Rhabditomorpha</taxon>
        <taxon>Strongyloidea</taxon>
        <taxon>Strongylidae</taxon>
        <taxon>Cylicocyclus</taxon>
    </lineage>
</organism>
<dbReference type="EMBL" id="CATQJL010000326">
    <property type="protein sequence ID" value="CAJ0610134.1"/>
    <property type="molecule type" value="Genomic_DNA"/>
</dbReference>
<dbReference type="PANTHER" id="PTHR11412">
    <property type="entry name" value="MACROGLOBULIN / COMPLEMENT"/>
    <property type="match status" value="1"/>
</dbReference>
<dbReference type="Proteomes" id="UP001176961">
    <property type="component" value="Unassembled WGS sequence"/>
</dbReference>
<name>A0AA36HG14_CYLNA</name>
<sequence length="1672" mass="186850">MRSIMIYLVLWCLSIGCLIVKADPAISPFVVLPPSLRINALNTIIVSPVKSDSENTDIHLSVLGFRDKKSSIIFTQKLKAKRAGASHSFSFQVIDPVEKAKVSVIVQGHTKFESEIRVLPNLAALHIHTDKPVYSAGETVSVRALPLTYEGSVYDGFIEFALVNPDGFELVRKRNNTSDGYIPLTFELPEYLFYGEWHIIAKPQGVNDPDFTYSVAFQVKDYVLPPFKIGLSISDGQPLDSTEVTVESRYYYGAPLFGSLTFYCNTHRNRHSSKPQRLMQSLITDGLWKQSVNLSICFSNSRQTATVITVEIRDRGSGNRGEAAITFDPLYPGFEIVALRPVYNIRTKELLLKIDSVGAPVGSHVNVIFYCLGDVMQKSNSTETLVGNVLSFEKPVEWNKCNVIMVEATRQIGTTKTRKKTLMLPMVADQSALEPSWIGIESLRAAYYVGESLNVSVQGGVAPRSLNYVILCNLHSVTGTGQVRDDGVLTVKITRKMIGTCILFVYALEIKPTTDMFLFNVVDPCQVSAFVSRDFIEPRGSLSLTLNGEPYGIAIVRAMDDRLNALRLTNDAIRTKYWDFGMFHPDTKSNQARLLNFVALKQVKKAIDRSCSLAASPYLQQFGKCPDAKATLTVLSNICLKMMVLKCMPEPQAVVVSTACDAKNPRDCVYPLMQGKPMLGRLLSLEAAQAPDDTSVNMFSDTLRVDDDDGSGVRERFHEVWLFDAIPLTASGTASKTLKAPDTVGTWSVSSAFWSPGQRDLCAAKNLEIISKKDVFLEVDLPKSVFVNETVTAKVTVVALNNERETTYSVCLSDMSRKICADLGSFGQLGQPSYSRVVVSPDHPIDTKTFSLRFLSTGSAKVTFQLREETSYPGKHHCDIGHIYDSVRLNVFIAKRDETEELYKMLILDANKPLTDITTNSAVEEITTSRDVFHVTERRSPKDGDVMITDVFANIPDSDAVYSFNIDVSKFLPLDTPEIKVRRTRRSIESNHAFLSDILKRLSVELYQFKRIRMLQNTDASTLEMAENRIGSLISDMLRFSDCRNETACGYAEFMMPRSPEERSIALTAIATSLLCESTSDSRLVCGGIQFLIQSFMKEWQQEFYDLSDLVALGHPIDREWFLKAILLQVSRDCAAYHCVKDDDAWFKLLYSFYSIDENWKWDVRSIAALAYMGTNATSEVMRIRMAGLANRHILPFWNAGTRLFSKTKMSNFEESSIVRKMKSGDILVNSLGILAFVSPGAEGRDVDWDPLASWLYEQQSQDGTYDNVIDTYFASRALFEYHFRKIDISSKGAVTVSVHCPTCEPRTVNVTEAATQIYLPTHVRNVTVETKGHGKAKLDMRLVAKKRQRSRRGLTQDDYHPVRLNVHQERIRKGTIRQTVCLRVLSPLIKVIEITHGLYTGYSATPNSVALLANSSSLSFNSPVSVSSFAAHFVLSGFKHNEILCYVIGVTEPQHSHEPLHLAPVAITARHPVEGVIGLVLISHPDQDTTKRRNRRHMRGQSEVSHGTIFHRIPRAIVDESIDTVCFDGGQCSCAESTCGVKCGLCTRDNAADIKKFISLPQNFGALLRIRAIDRILVNNAYYTHLSTEVREKRGAAEHQISEKLDIWLRECNPRCVVQKPSVNDSYLILGEAGALSVDNSGRQHYVLRNMDRFERATTNCAQLSNAIILE</sequence>
<dbReference type="InterPro" id="IPR008930">
    <property type="entry name" value="Terpenoid_cyclase/PrenylTrfase"/>
</dbReference>
<dbReference type="Pfam" id="PF00207">
    <property type="entry name" value="A2M"/>
    <property type="match status" value="1"/>
</dbReference>
<evidence type="ECO:0000256" key="2">
    <source>
        <dbReference type="ARBA" id="ARBA00022966"/>
    </source>
</evidence>
<keyword evidence="1 3" id="KW-0732">Signal</keyword>
<protein>
    <recommendedName>
        <fullName evidence="4">Alpha-2-macroglobulin domain-containing protein</fullName>
    </recommendedName>
</protein>
<keyword evidence="2" id="KW-0882">Thioester bond</keyword>
<dbReference type="Gene3D" id="2.60.40.1940">
    <property type="match status" value="1"/>
</dbReference>
<dbReference type="GO" id="GO:0004866">
    <property type="term" value="F:endopeptidase inhibitor activity"/>
    <property type="evidence" value="ECO:0007669"/>
    <property type="project" value="InterPro"/>
</dbReference>
<dbReference type="SUPFAM" id="SSF48239">
    <property type="entry name" value="Terpenoid cyclases/Protein prenyltransferases"/>
    <property type="match status" value="1"/>
</dbReference>